<sequence length="210" mass="24332">MLSFKDCTLAGLEKMFHLKQVRDQADLAYWLQSADDITEFERQTLLNLREKLILGGYDWNEMELELKFIGPLLTLVDYTSEQFNLFAERDFRGVVEGIELGGKPDGMIASGLREPEQPYFCFQEYKKTKDPEGDPAAQALAAMLVAQELNEHRHPVYGAYIIGRDWCFMTLHGRQYAMSEPYVATRDDLFDIFRILKVLKQMIIEWAKTS</sequence>
<dbReference type="HOGENOM" id="CLU_112785_0_0_0"/>
<evidence type="ECO:0000313" key="2">
    <source>
        <dbReference type="Proteomes" id="UP000030700"/>
    </source>
</evidence>
<dbReference type="EMBL" id="DF820457">
    <property type="protein sequence ID" value="GAK51552.1"/>
    <property type="molecule type" value="Genomic_DNA"/>
</dbReference>
<dbReference type="Proteomes" id="UP000030700">
    <property type="component" value="Unassembled WGS sequence"/>
</dbReference>
<organism evidence="1">
    <name type="scientific">Candidatus Moduliflexus flocculans</name>
    <dbReference type="NCBI Taxonomy" id="1499966"/>
    <lineage>
        <taxon>Bacteria</taxon>
        <taxon>Candidatus Moduliflexota</taxon>
        <taxon>Candidatus Moduliflexia</taxon>
        <taxon>Candidatus Moduliflexales</taxon>
        <taxon>Candidatus Moduliflexaceae</taxon>
    </lineage>
</organism>
<dbReference type="AlphaFoldDB" id="A0A081BMD6"/>
<reference evidence="1" key="1">
    <citation type="journal article" date="2015" name="PeerJ">
        <title>First genomic representation of candidate bacterial phylum KSB3 points to enhanced environmental sensing as a trigger of wastewater bulking.</title>
        <authorList>
            <person name="Sekiguchi Y."/>
            <person name="Ohashi A."/>
            <person name="Parks D.H."/>
            <person name="Yamauchi T."/>
            <person name="Tyson G.W."/>
            <person name="Hugenholtz P."/>
        </authorList>
    </citation>
    <scope>NUCLEOTIDE SEQUENCE [LARGE SCALE GENOMIC DNA]</scope>
</reference>
<keyword evidence="2" id="KW-1185">Reference proteome</keyword>
<protein>
    <submittedName>
        <fullName evidence="1">Uncharacterized protein</fullName>
    </submittedName>
</protein>
<name>A0A081BMD6_9BACT</name>
<evidence type="ECO:0000313" key="1">
    <source>
        <dbReference type="EMBL" id="GAK51552.1"/>
    </source>
</evidence>
<gene>
    <name evidence="1" type="ORF">U14_02797</name>
</gene>
<proteinExistence type="predicted"/>
<accession>A0A081BMD6</accession>